<dbReference type="GO" id="GO:0004252">
    <property type="term" value="F:serine-type endopeptidase activity"/>
    <property type="evidence" value="ECO:0007669"/>
    <property type="project" value="UniProtKB-UniRule"/>
</dbReference>
<dbReference type="InterPro" id="IPR000209">
    <property type="entry name" value="Peptidase_S8/S53_dom"/>
</dbReference>
<reference evidence="11 12" key="1">
    <citation type="journal article" date="2016" name="Genome Announc.">
        <title>Draft Whole-Genome Sequence of Trichoderma gamsii T6085, a Promising Biocontrol Agent of Fusarium Head Blight on Wheat.</title>
        <authorList>
            <person name="Baroncelli R."/>
            <person name="Zapparata A."/>
            <person name="Piaggeschi G."/>
            <person name="Sarrocco S."/>
            <person name="Vannacci G."/>
        </authorList>
    </citation>
    <scope>NUCLEOTIDE SEQUENCE [LARGE SCALE GENOMIC DNA]</scope>
    <source>
        <strain evidence="11 12">T6085</strain>
    </source>
</reference>
<dbReference type="PANTHER" id="PTHR10039:SF5">
    <property type="entry name" value="NACHT DOMAIN-CONTAINING PROTEIN"/>
    <property type="match status" value="1"/>
</dbReference>
<dbReference type="PRINTS" id="PR00723">
    <property type="entry name" value="SUBTILISIN"/>
</dbReference>
<dbReference type="EMBL" id="JPDN02000007">
    <property type="protein sequence ID" value="PON28461.1"/>
    <property type="molecule type" value="Genomic_DNA"/>
</dbReference>
<evidence type="ECO:0000259" key="10">
    <source>
        <dbReference type="Pfam" id="PF25053"/>
    </source>
</evidence>
<dbReference type="Gene3D" id="3.40.50.200">
    <property type="entry name" value="Peptidase S8/S53 domain"/>
    <property type="match status" value="1"/>
</dbReference>
<dbReference type="PROSITE" id="PS00136">
    <property type="entry name" value="SUBTILASE_ASP"/>
    <property type="match status" value="1"/>
</dbReference>
<dbReference type="Pfam" id="PF00082">
    <property type="entry name" value="Peptidase_S8"/>
    <property type="match status" value="1"/>
</dbReference>
<dbReference type="SUPFAM" id="SSF52743">
    <property type="entry name" value="Subtilisin-like"/>
    <property type="match status" value="1"/>
</dbReference>
<dbReference type="SUPFAM" id="SSF52540">
    <property type="entry name" value="P-loop containing nucleoside triphosphate hydrolases"/>
    <property type="match status" value="1"/>
</dbReference>
<comment type="similarity">
    <text evidence="5 6">Belongs to the peptidase S8 family.</text>
</comment>
<keyword evidence="1 5" id="KW-0645">Protease</keyword>
<feature type="region of interest" description="Disordered" evidence="7">
    <location>
        <begin position="980"/>
        <end position="1004"/>
    </location>
</feature>
<evidence type="ECO:0000256" key="4">
    <source>
        <dbReference type="ARBA" id="ARBA00022825"/>
    </source>
</evidence>
<feature type="active site" description="Charge relay system" evidence="5">
    <location>
        <position position="1291"/>
    </location>
</feature>
<accession>A0A2P4ZW05</accession>
<dbReference type="PROSITE" id="PS00138">
    <property type="entry name" value="SUBTILASE_SER"/>
    <property type="match status" value="1"/>
</dbReference>
<dbReference type="CDD" id="cd00306">
    <property type="entry name" value="Peptidases_S8_S53"/>
    <property type="match status" value="1"/>
</dbReference>
<keyword evidence="12" id="KW-1185">Reference proteome</keyword>
<dbReference type="Pfam" id="PF24883">
    <property type="entry name" value="NPHP3_N"/>
    <property type="match status" value="1"/>
</dbReference>
<dbReference type="RefSeq" id="XP_024406210.1">
    <property type="nucleotide sequence ID" value="XM_024549095.1"/>
</dbReference>
<sequence>MEKHAPSIQANDWQGTGIEAGTQTLPTQGGFGQKSAIECQQSRHERTDWRIELIEAVAEERWRHKDNDELSQFSSFISDGIATDHMHMLQAQLLDQLSHADFQDRESRIKAAHARTFKWVLEPLTTENENSWSSLVNWLESDEKIYWITGKPGSGKSTLLKYICKDPRTQKYLRNWAKSQPLIEASFYFWNSGSSIQMSQDGLLRSLLYQALRAKPSLISSAFPRRWQISDLLWIDNRQWELSELQEGLRVVMRQAAEAPFKLCLFIDGMDEFSGNHKDFVEFVKSSGNYENVKLCIASRPWVVFEDGFAQGPNLRLQDLTYPDIFAFTTESLQSSSDFRSLQIRESNFGSQLVADISRKSCGVFLWVALVVKSLIEDISDCVRICDLQKRLEDIPDELEDLYRKMLDSIDTNYVEHAFQLFSITREAQGRLSVLALSFADDGDDTSLIDRKLGQMSDEEGVERYRVVKRRLMSRCKGFLEITNDQQNELGKGQDAIWTKSDIQLWNQKITYLHRTARDFLESAPIRELIALEVGKMLDAPLRLLRSGIFILKTMSDEQISLKKSYIWDVVDTTLNYGARAEKNLGCPQIRLIDEIDETMRQHAAADDSMSKLQSGHWSALRPGAQTNNGFLALAAQFNLQLYIREKIKINVPIFSGNTNRPLLDYIITDHDKYQALAERLTLGNYSMPNLNLLRILLKRGSDPNQVYKSKTHWETVLAHCIEISRNSDIPGDIAIGLLEHWSNVVELFIDHGANPLVNHDSPIYSRIREAFGDFQPDRARYLEKKISRSKTRMLTSGTLPTRPPSTNDLDLTPFPLWNKQHSLEFPGLVLSERIKRIPLSDRMPHRPYTWDTQRHDPLRGDNPDFFSAWLRCEAPVGVAYTGPSSTQEEYSLTHEESPSSFLNNMPTTQDAEEFVSTPSPNLTIADDSETELSMDFHPSPEVVSGNCLERRDRTQRGRAGGWNSLSNARLMEGPLVQRRRTVDQNTEQASERSPRYPLDNLPTVRDVPTARSITNSPAPEELANGTCGSFDNKTLSEFSADKCRYADDFMKNHKSTYERVIRKVEDEPSTPGHNSPEPTCPDQGSRIKVAILDTGLDRRHPFIQARNERIKDIRSWVNNLDGKQDPSTGDVSGHGTHVADLLLDVAPDCDVYIARIAEYNPIGPDLIAKAVMHAVTEWKVDIISMSFGFTDETEVGCDALSDAIAIAHSRRILMFAAASNMGSHSRPAFPARHSDVFCIFAADGMGNSAPANPTGEQYAPNFSTLGQAVEAAWPRKLVTDPFTRRKSGTSFAVPVAAGIAAMILLYAQQNLSTNEAMKFKEYDKMRDMLCHLSDRRDAYNVISAVGLAPGNYAEATMRMVLAGKWRRR</sequence>
<evidence type="ECO:0000256" key="6">
    <source>
        <dbReference type="RuleBase" id="RU003355"/>
    </source>
</evidence>
<dbReference type="InterPro" id="IPR015500">
    <property type="entry name" value="Peptidase_S8_subtilisin-rel"/>
</dbReference>
<proteinExistence type="inferred from homology"/>
<dbReference type="Pfam" id="PF25053">
    <property type="entry name" value="DUF7791"/>
    <property type="match status" value="1"/>
</dbReference>
<dbReference type="InterPro" id="IPR056693">
    <property type="entry name" value="DUF7791"/>
</dbReference>
<evidence type="ECO:0000313" key="12">
    <source>
        <dbReference type="Proteomes" id="UP000054821"/>
    </source>
</evidence>
<dbReference type="Gene3D" id="3.40.50.300">
    <property type="entry name" value="P-loop containing nucleotide triphosphate hydrolases"/>
    <property type="match status" value="1"/>
</dbReference>
<evidence type="ECO:0000259" key="8">
    <source>
        <dbReference type="Pfam" id="PF00082"/>
    </source>
</evidence>
<organism evidence="11 12">
    <name type="scientific">Trichoderma gamsii</name>
    <dbReference type="NCBI Taxonomy" id="398673"/>
    <lineage>
        <taxon>Eukaryota</taxon>
        <taxon>Fungi</taxon>
        <taxon>Dikarya</taxon>
        <taxon>Ascomycota</taxon>
        <taxon>Pezizomycotina</taxon>
        <taxon>Sordariomycetes</taxon>
        <taxon>Hypocreomycetidae</taxon>
        <taxon>Hypocreales</taxon>
        <taxon>Hypocreaceae</taxon>
        <taxon>Trichoderma</taxon>
    </lineage>
</organism>
<comment type="caution">
    <text evidence="11">The sequence shown here is derived from an EMBL/GenBank/DDBJ whole genome shotgun (WGS) entry which is preliminary data.</text>
</comment>
<feature type="active site" description="Charge relay system" evidence="5">
    <location>
        <position position="1135"/>
    </location>
</feature>
<name>A0A2P4ZW05_9HYPO</name>
<dbReference type="GO" id="GO:0006508">
    <property type="term" value="P:proteolysis"/>
    <property type="evidence" value="ECO:0007669"/>
    <property type="project" value="UniProtKB-KW"/>
</dbReference>
<dbReference type="PROSITE" id="PS51892">
    <property type="entry name" value="SUBTILASE"/>
    <property type="match status" value="1"/>
</dbReference>
<evidence type="ECO:0000256" key="3">
    <source>
        <dbReference type="ARBA" id="ARBA00022801"/>
    </source>
</evidence>
<feature type="domain" description="Nephrocystin 3-like N-terminal" evidence="9">
    <location>
        <begin position="135"/>
        <end position="300"/>
    </location>
</feature>
<feature type="region of interest" description="Disordered" evidence="7">
    <location>
        <begin position="1"/>
        <end position="31"/>
    </location>
</feature>
<feature type="region of interest" description="Disordered" evidence="7">
    <location>
        <begin position="1066"/>
        <end position="1085"/>
    </location>
</feature>
<dbReference type="GeneID" id="29980546"/>
<keyword evidence="4 5" id="KW-0720">Serine protease</keyword>
<evidence type="ECO:0000256" key="1">
    <source>
        <dbReference type="ARBA" id="ARBA00022670"/>
    </source>
</evidence>
<feature type="active site" description="Charge relay system" evidence="5">
    <location>
        <position position="1094"/>
    </location>
</feature>
<dbReference type="InterPro" id="IPR036852">
    <property type="entry name" value="Peptidase_S8/S53_dom_sf"/>
</dbReference>
<evidence type="ECO:0000256" key="5">
    <source>
        <dbReference type="PROSITE-ProRule" id="PRU01240"/>
    </source>
</evidence>
<dbReference type="InterPro" id="IPR027417">
    <property type="entry name" value="P-loop_NTPase"/>
</dbReference>
<dbReference type="STRING" id="398673.A0A2P4ZW05"/>
<dbReference type="InterPro" id="IPR056884">
    <property type="entry name" value="NPHP3-like_N"/>
</dbReference>
<dbReference type="InterPro" id="IPR023827">
    <property type="entry name" value="Peptidase_S8_Asp-AS"/>
</dbReference>
<protein>
    <submittedName>
        <fullName evidence="11">Uncharacterized protein</fullName>
    </submittedName>
</protein>
<feature type="domain" description="DUF7791" evidence="10">
    <location>
        <begin position="409"/>
        <end position="556"/>
    </location>
</feature>
<keyword evidence="3 5" id="KW-0378">Hydrolase</keyword>
<evidence type="ECO:0000256" key="7">
    <source>
        <dbReference type="SAM" id="MobiDB-lite"/>
    </source>
</evidence>
<dbReference type="InterPro" id="IPR023828">
    <property type="entry name" value="Peptidase_S8_Ser-AS"/>
</dbReference>
<evidence type="ECO:0000259" key="9">
    <source>
        <dbReference type="Pfam" id="PF24883"/>
    </source>
</evidence>
<evidence type="ECO:0000313" key="11">
    <source>
        <dbReference type="EMBL" id="PON28461.1"/>
    </source>
</evidence>
<evidence type="ECO:0000256" key="2">
    <source>
        <dbReference type="ARBA" id="ARBA00022737"/>
    </source>
</evidence>
<feature type="domain" description="Peptidase S8/S53" evidence="8">
    <location>
        <begin position="1085"/>
        <end position="1326"/>
    </location>
</feature>
<keyword evidence="2" id="KW-0677">Repeat</keyword>
<gene>
    <name evidence="11" type="ORF">TGAM01_v202955</name>
</gene>
<dbReference type="PANTHER" id="PTHR10039">
    <property type="entry name" value="AMELOGENIN"/>
    <property type="match status" value="1"/>
</dbReference>
<dbReference type="Proteomes" id="UP000054821">
    <property type="component" value="Unassembled WGS sequence"/>
</dbReference>